<sequence length="235" mass="26152">MAASSYPDDWDGRRRKVYSRDNYTCQQCGARGGSSGDTELHAHHLTPRSEGGSDSLDNLQTLCVNCHNSQHKHDITRDTTQNDQQDIVNNYLSRVYTILPSFFFVVIKHLIAPLAAGYGYFYILSEASSTAGSIHWLLTPIVLLVLGTTGGILGLRFQSIVFKSYLLVFGILAWYVSGQDPTFIERLGRIMTDAHWLEALIAIPTVLFGLFGPLLITLGTRITGTTESNRINWKP</sequence>
<comment type="caution">
    <text evidence="4">The sequence shown here is derived from an EMBL/GenBank/DDBJ whole genome shotgun (WGS) entry which is preliminary data.</text>
</comment>
<feature type="region of interest" description="Disordered" evidence="1">
    <location>
        <begin position="29"/>
        <end position="53"/>
    </location>
</feature>
<dbReference type="PANTHER" id="PTHR33877:SF2">
    <property type="entry name" value="OS07G0170200 PROTEIN"/>
    <property type="match status" value="1"/>
</dbReference>
<keyword evidence="2" id="KW-0812">Transmembrane</keyword>
<protein>
    <recommendedName>
        <fullName evidence="3">HNH nuclease domain-containing protein</fullName>
    </recommendedName>
</protein>
<gene>
    <name evidence="4" type="ORF">B9H04_12665</name>
</gene>
<dbReference type="InterPro" id="IPR052892">
    <property type="entry name" value="NA-targeting_endonuclease"/>
</dbReference>
<keyword evidence="2" id="KW-0472">Membrane</keyword>
<dbReference type="PANTHER" id="PTHR33877">
    <property type="entry name" value="SLL1193 PROTEIN"/>
    <property type="match status" value="1"/>
</dbReference>
<dbReference type="Pfam" id="PF01844">
    <property type="entry name" value="HNH"/>
    <property type="match status" value="1"/>
</dbReference>
<evidence type="ECO:0000256" key="1">
    <source>
        <dbReference type="SAM" id="MobiDB-lite"/>
    </source>
</evidence>
<organism evidence="4 5">
    <name type="scientific">Halorubrum ezzemoulense DSM 17463</name>
    <dbReference type="NCBI Taxonomy" id="1121945"/>
    <lineage>
        <taxon>Archaea</taxon>
        <taxon>Methanobacteriati</taxon>
        <taxon>Methanobacteriota</taxon>
        <taxon>Stenosarchaea group</taxon>
        <taxon>Halobacteria</taxon>
        <taxon>Halobacteriales</taxon>
        <taxon>Haloferacaceae</taxon>
        <taxon>Halorubrum</taxon>
    </lineage>
</organism>
<feature type="transmembrane region" description="Helical" evidence="2">
    <location>
        <begin position="160"/>
        <end position="176"/>
    </location>
</feature>
<dbReference type="CDD" id="cd00085">
    <property type="entry name" value="HNHc"/>
    <property type="match status" value="1"/>
</dbReference>
<evidence type="ECO:0000313" key="5">
    <source>
        <dbReference type="Proteomes" id="UP000193587"/>
    </source>
</evidence>
<dbReference type="Gene3D" id="1.10.30.50">
    <property type="match status" value="1"/>
</dbReference>
<feature type="domain" description="HNH nuclease" evidence="3">
    <location>
        <begin position="12"/>
        <end position="68"/>
    </location>
</feature>
<accession>A0A1X4GKA1</accession>
<proteinExistence type="predicted"/>
<evidence type="ECO:0000259" key="3">
    <source>
        <dbReference type="SMART" id="SM00507"/>
    </source>
</evidence>
<dbReference type="STRING" id="1121945.GCA_000421805_01359"/>
<dbReference type="AlphaFoldDB" id="A0A1X4GKA1"/>
<dbReference type="InterPro" id="IPR002711">
    <property type="entry name" value="HNH"/>
</dbReference>
<keyword evidence="2" id="KW-1133">Transmembrane helix</keyword>
<reference evidence="4 5" key="1">
    <citation type="submission" date="2017-04" db="EMBL/GenBank/DDBJ databases">
        <title>MLSA of the genus Halorubrum.</title>
        <authorList>
            <person name="De La Haba R."/>
            <person name="Sanchez-Porro C."/>
            <person name="Infante-Dominguez C."/>
            <person name="Ventosa A."/>
        </authorList>
    </citation>
    <scope>NUCLEOTIDE SEQUENCE [LARGE SCALE GENOMIC DNA]</scope>
    <source>
        <strain evidence="4 5">DSM 17463</strain>
    </source>
</reference>
<evidence type="ECO:0000256" key="2">
    <source>
        <dbReference type="SAM" id="Phobius"/>
    </source>
</evidence>
<dbReference type="InterPro" id="IPR003615">
    <property type="entry name" value="HNH_nuc"/>
</dbReference>
<dbReference type="Proteomes" id="UP000193587">
    <property type="component" value="Unassembled WGS sequence"/>
</dbReference>
<dbReference type="EMBL" id="NEDJ01000049">
    <property type="protein sequence ID" value="OSO97523.1"/>
    <property type="molecule type" value="Genomic_DNA"/>
</dbReference>
<feature type="transmembrane region" description="Helical" evidence="2">
    <location>
        <begin position="134"/>
        <end position="153"/>
    </location>
</feature>
<evidence type="ECO:0000313" key="4">
    <source>
        <dbReference type="EMBL" id="OSO97523.1"/>
    </source>
</evidence>
<feature type="transmembrane region" description="Helical" evidence="2">
    <location>
        <begin position="196"/>
        <end position="218"/>
    </location>
</feature>
<name>A0A1X4GKA1_HALEZ</name>
<dbReference type="GO" id="GO:0004519">
    <property type="term" value="F:endonuclease activity"/>
    <property type="evidence" value="ECO:0007669"/>
    <property type="project" value="InterPro"/>
</dbReference>
<dbReference type="SMART" id="SM00507">
    <property type="entry name" value="HNHc"/>
    <property type="match status" value="1"/>
</dbReference>
<dbReference type="GO" id="GO:0003676">
    <property type="term" value="F:nucleic acid binding"/>
    <property type="evidence" value="ECO:0007669"/>
    <property type="project" value="InterPro"/>
</dbReference>
<feature type="transmembrane region" description="Helical" evidence="2">
    <location>
        <begin position="102"/>
        <end position="122"/>
    </location>
</feature>
<dbReference type="GO" id="GO:0008270">
    <property type="term" value="F:zinc ion binding"/>
    <property type="evidence" value="ECO:0007669"/>
    <property type="project" value="InterPro"/>
</dbReference>